<comment type="similarity">
    <text evidence="3 13 17">Belongs to the glycosyl hydrolase 56 family.</text>
</comment>
<dbReference type="InterPro" id="IPR001439">
    <property type="entry name" value="Hyaluronidase_PH20/Hyal5"/>
</dbReference>
<name>A0A485MBV5_LYNPA</name>
<reference evidence="18 19" key="1">
    <citation type="submission" date="2019-01" db="EMBL/GenBank/DDBJ databases">
        <authorList>
            <person name="Alioto T."/>
            <person name="Alioto T."/>
        </authorList>
    </citation>
    <scope>NUCLEOTIDE SEQUENCE [LARGE SCALE GENOMIC DNA]</scope>
</reference>
<dbReference type="PANTHER" id="PTHR11769:SF20">
    <property type="entry name" value="HYALURONIDASE PH-20"/>
    <property type="match status" value="1"/>
</dbReference>
<dbReference type="GO" id="GO:0005975">
    <property type="term" value="P:carbohydrate metabolic process"/>
    <property type="evidence" value="ECO:0007669"/>
    <property type="project" value="UniProtKB-UniRule"/>
</dbReference>
<dbReference type="EMBL" id="CAAGRJ010000670">
    <property type="protein sequence ID" value="VFV18240.1"/>
    <property type="molecule type" value="Genomic_DNA"/>
</dbReference>
<organism evidence="18 19">
    <name type="scientific">Lynx pardinus</name>
    <name type="common">Iberian lynx</name>
    <name type="synonym">Felis pardina</name>
    <dbReference type="NCBI Taxonomy" id="191816"/>
    <lineage>
        <taxon>Eukaryota</taxon>
        <taxon>Metazoa</taxon>
        <taxon>Chordata</taxon>
        <taxon>Craniata</taxon>
        <taxon>Vertebrata</taxon>
        <taxon>Euteleostomi</taxon>
        <taxon>Mammalia</taxon>
        <taxon>Eutheria</taxon>
        <taxon>Laurasiatheria</taxon>
        <taxon>Carnivora</taxon>
        <taxon>Feliformia</taxon>
        <taxon>Felidae</taxon>
        <taxon>Felinae</taxon>
        <taxon>Lynx</taxon>
    </lineage>
</organism>
<keyword evidence="6" id="KW-0732">Signal</keyword>
<accession>A0A485MBV5</accession>
<protein>
    <recommendedName>
        <fullName evidence="13 17">Hyaluronidase</fullName>
        <ecNumber evidence="13 17">3.2.1.35</ecNumber>
    </recommendedName>
</protein>
<evidence type="ECO:0000256" key="13">
    <source>
        <dbReference type="PIRNR" id="PIRNR038193"/>
    </source>
</evidence>
<keyword evidence="9 16" id="KW-1015">Disulfide bond</keyword>
<evidence type="ECO:0000256" key="1">
    <source>
        <dbReference type="ARBA" id="ARBA00000251"/>
    </source>
</evidence>
<evidence type="ECO:0000256" key="17">
    <source>
        <dbReference type="RuleBase" id="RU610713"/>
    </source>
</evidence>
<dbReference type="GO" id="GO:0004415">
    <property type="term" value="F:hyalurononglucosaminidase activity"/>
    <property type="evidence" value="ECO:0007669"/>
    <property type="project" value="UniProtKB-UniRule"/>
</dbReference>
<evidence type="ECO:0000256" key="10">
    <source>
        <dbReference type="ARBA" id="ARBA00023180"/>
    </source>
</evidence>
<dbReference type="EC" id="3.2.1.35" evidence="13 17"/>
<evidence type="ECO:0000256" key="3">
    <source>
        <dbReference type="ARBA" id="ARBA00008871"/>
    </source>
</evidence>
<dbReference type="PIRSF" id="PIRSF500773">
    <property type="entry name" value="Hyaluronidase_PH20_Hyal5"/>
    <property type="match status" value="1"/>
</dbReference>
<keyword evidence="19" id="KW-1185">Reference proteome</keyword>
<dbReference type="PRINTS" id="PR00846">
    <property type="entry name" value="GLHYDRLASE56"/>
</dbReference>
<feature type="disulfide bond" evidence="16">
    <location>
        <begin position="377"/>
        <end position="388"/>
    </location>
</feature>
<evidence type="ECO:0000313" key="19">
    <source>
        <dbReference type="Proteomes" id="UP000386466"/>
    </source>
</evidence>
<dbReference type="InterPro" id="IPR013785">
    <property type="entry name" value="Aldolase_TIM"/>
</dbReference>
<evidence type="ECO:0000256" key="16">
    <source>
        <dbReference type="PIRSR" id="PIRSR038193-3"/>
    </source>
</evidence>
<sequence length="532" mass="60414">MGMLMFKRIFFRSFVESSGATQAVFTFLLIPCCLTQDFTAPPLIPNISFLWGWNVPTERCATQFNVQLDLSLFSITGSPLKSATGQAITLFYADRLGYYPHINEKTGQSIHGGIPQLGSLQKHLHKAKNDISHYIETEGVGLAVIDWENWRPIWARNWKPKDIYKRLSIELVQHQHVQLNDTEAAKRAKVDFENAGKCFMLKTLKLGKSLRPNYLWGYYLFPDCYNHNIKNPSYNGSCPDVEYKRNDELNWLWNESTALFPSIYLNSKLKSSPNASLFVRNRVQEAIRVSKVSSAKQPLPVFVYTRPVFTDLDLKYLSEGDLVNTIGETVSLGVSGMIIWGSLNFSQNVQSCTELDSYMKNTLNPYLINVTLAAKMCNQVLCQERGVCARKNWNSSDYLHLNPVSFSIQLEKSGNYTVHGKPTLEDLQEFSNKFYCLCYANVNCKERADMAKIHTVKVCMAEDICIDAFLNAEPSDYHSRWKKHDTLGNILSSILPSTASPCVPGQDLSRCRKARFLARETRADSKTTQVGY</sequence>
<gene>
    <name evidence="18" type="ORF">LYPA_23C009026</name>
</gene>
<dbReference type="InterPro" id="IPR018155">
    <property type="entry name" value="Hyaluronidase"/>
</dbReference>
<evidence type="ECO:0000256" key="6">
    <source>
        <dbReference type="ARBA" id="ARBA00022729"/>
    </source>
</evidence>
<evidence type="ECO:0000256" key="15">
    <source>
        <dbReference type="PIRSR" id="PIRSR038193-2"/>
    </source>
</evidence>
<evidence type="ECO:0000256" key="7">
    <source>
        <dbReference type="ARBA" id="ARBA00022801"/>
    </source>
</evidence>
<evidence type="ECO:0000256" key="2">
    <source>
        <dbReference type="ARBA" id="ARBA00004609"/>
    </source>
</evidence>
<dbReference type="FunFam" id="3.20.20.70:FF:000065">
    <property type="entry name" value="Hyaluronidase"/>
    <property type="match status" value="1"/>
</dbReference>
<evidence type="ECO:0000256" key="9">
    <source>
        <dbReference type="ARBA" id="ARBA00023157"/>
    </source>
</evidence>
<feature type="active site" description="Proton donor" evidence="14">
    <location>
        <position position="148"/>
    </location>
</feature>
<dbReference type="GO" id="GO:0001669">
    <property type="term" value="C:acrosomal vesicle"/>
    <property type="evidence" value="ECO:0007669"/>
    <property type="project" value="TreeGrafter"/>
</dbReference>
<keyword evidence="10" id="KW-0325">Glycoprotein</keyword>
<keyword evidence="12 13" id="KW-0326">Glycosidase</keyword>
<evidence type="ECO:0000256" key="11">
    <source>
        <dbReference type="ARBA" id="ARBA00023288"/>
    </source>
</evidence>
<dbReference type="SUPFAM" id="SSF51445">
    <property type="entry name" value="(Trans)glycosidases"/>
    <property type="match status" value="1"/>
</dbReference>
<keyword evidence="8" id="KW-0472">Membrane</keyword>
<dbReference type="GO" id="GO:0030214">
    <property type="term" value="P:hyaluronan catabolic process"/>
    <property type="evidence" value="ECO:0007669"/>
    <property type="project" value="TreeGrafter"/>
</dbReference>
<evidence type="ECO:0000313" key="18">
    <source>
        <dbReference type="EMBL" id="VFV18240.1"/>
    </source>
</evidence>
<dbReference type="PANTHER" id="PTHR11769">
    <property type="entry name" value="HYALURONIDASE"/>
    <property type="match status" value="1"/>
</dbReference>
<keyword evidence="4" id="KW-1003">Cell membrane</keyword>
<feature type="disulfide bond" evidence="16">
    <location>
        <begin position="60"/>
        <end position="352"/>
    </location>
</feature>
<proteinExistence type="inferred from homology"/>
<keyword evidence="7 13" id="KW-0378">Hydrolase</keyword>
<dbReference type="PRINTS" id="PR00848">
    <property type="entry name" value="SPERMPH20"/>
</dbReference>
<dbReference type="AlphaFoldDB" id="A0A485MBV5"/>
<dbReference type="Pfam" id="PF01630">
    <property type="entry name" value="Glyco_hydro_56"/>
    <property type="match status" value="1"/>
</dbReference>
<evidence type="ECO:0000256" key="8">
    <source>
        <dbReference type="ARBA" id="ARBA00023136"/>
    </source>
</evidence>
<evidence type="ECO:0000256" key="4">
    <source>
        <dbReference type="ARBA" id="ARBA00022475"/>
    </source>
</evidence>
<dbReference type="Proteomes" id="UP000386466">
    <property type="component" value="Unassembled WGS sequence"/>
</dbReference>
<feature type="disulfide bond" evidence="16">
    <location>
        <begin position="438"/>
        <end position="444"/>
    </location>
</feature>
<dbReference type="Gene3D" id="3.20.20.70">
    <property type="entry name" value="Aldolase class I"/>
    <property type="match status" value="1"/>
</dbReference>
<feature type="glycosylation site" description="N-linked (GlcNAc...) asparagine" evidence="15">
    <location>
        <position position="369"/>
    </location>
</feature>
<dbReference type="PIRSF" id="PIRSF038193">
    <property type="entry name" value="Hyaluronidase"/>
    <property type="match status" value="1"/>
</dbReference>
<dbReference type="GO" id="GO:0005886">
    <property type="term" value="C:plasma membrane"/>
    <property type="evidence" value="ECO:0007669"/>
    <property type="project" value="UniProtKB-SubCell"/>
</dbReference>
<keyword evidence="11" id="KW-0449">Lipoprotein</keyword>
<dbReference type="InterPro" id="IPR017853">
    <property type="entry name" value="GH"/>
</dbReference>
<comment type="catalytic activity">
    <reaction evidence="1 13 17">
        <text>Random hydrolysis of (1-&gt;4)-linkages between N-acetyl-beta-D-glucosamine and D-glucuronate residues in hyaluronate.</text>
        <dbReference type="EC" id="3.2.1.35"/>
    </reaction>
</comment>
<dbReference type="GO" id="GO:0007342">
    <property type="term" value="P:fusion of sperm to egg plasma membrane involved in single fertilization"/>
    <property type="evidence" value="ECO:0007669"/>
    <property type="project" value="InterPro"/>
</dbReference>
<evidence type="ECO:0000256" key="12">
    <source>
        <dbReference type="ARBA" id="ARBA00023295"/>
    </source>
</evidence>
<dbReference type="GO" id="GO:0098552">
    <property type="term" value="C:side of membrane"/>
    <property type="evidence" value="ECO:0007669"/>
    <property type="project" value="UniProtKB-KW"/>
</dbReference>
<feature type="disulfide bond" evidence="16">
    <location>
        <begin position="382"/>
        <end position="436"/>
    </location>
</feature>
<evidence type="ECO:0000256" key="14">
    <source>
        <dbReference type="PIRSR" id="PIRSR038193-1"/>
    </source>
</evidence>
<evidence type="ECO:0000256" key="5">
    <source>
        <dbReference type="ARBA" id="ARBA00022622"/>
    </source>
</evidence>
<feature type="disulfide bond" evidence="16">
    <location>
        <begin position="224"/>
        <end position="238"/>
    </location>
</feature>
<keyword evidence="5" id="KW-0336">GPI-anchor</keyword>
<comment type="subcellular location">
    <subcellularLocation>
        <location evidence="2">Cell membrane</location>
        <topology evidence="2">Lipid-anchor</topology>
        <topology evidence="2">GPI-anchor</topology>
    </subcellularLocation>
</comment>